<keyword evidence="1 6" id="KW-0732">Signal</keyword>
<dbReference type="Proteomes" id="UP000015380">
    <property type="component" value="Chromosome"/>
</dbReference>
<keyword evidence="3 6" id="KW-0564">Palmitate</keyword>
<accession>S5U0A9</accession>
<dbReference type="eggNOG" id="COG4105">
    <property type="taxonomic scope" value="Bacteria"/>
</dbReference>
<evidence type="ECO:0000259" key="8">
    <source>
        <dbReference type="Pfam" id="PF13525"/>
    </source>
</evidence>
<gene>
    <name evidence="6" type="primary">bamD</name>
    <name evidence="9" type="ORF">CYCME_2368</name>
</gene>
<organism evidence="9 10">
    <name type="scientific">Cycloclasticus zancles 78-ME</name>
    <dbReference type="NCBI Taxonomy" id="1198232"/>
    <lineage>
        <taxon>Bacteria</taxon>
        <taxon>Pseudomonadati</taxon>
        <taxon>Pseudomonadota</taxon>
        <taxon>Gammaproteobacteria</taxon>
        <taxon>Thiotrichales</taxon>
        <taxon>Piscirickettsiaceae</taxon>
        <taxon>Cycloclasticus</taxon>
    </lineage>
</organism>
<proteinExistence type="inferred from homology"/>
<dbReference type="HOGENOM" id="CLU_065982_0_1_6"/>
<comment type="subunit">
    <text evidence="6">Part of the Bam complex.</text>
</comment>
<evidence type="ECO:0000256" key="7">
    <source>
        <dbReference type="SAM" id="SignalP"/>
    </source>
</evidence>
<comment type="function">
    <text evidence="6">Part of the outer membrane protein assembly complex, which is involved in assembly and insertion of beta-barrel proteins into the outer membrane.</text>
</comment>
<keyword evidence="5 6" id="KW-0449">Lipoprotein</keyword>
<evidence type="ECO:0000256" key="2">
    <source>
        <dbReference type="ARBA" id="ARBA00023136"/>
    </source>
</evidence>
<dbReference type="PATRIC" id="fig|1198232.3.peg.2334"/>
<comment type="similarity">
    <text evidence="6">Belongs to the BamD family.</text>
</comment>
<evidence type="ECO:0000313" key="9">
    <source>
        <dbReference type="EMBL" id="AGS40678.1"/>
    </source>
</evidence>
<evidence type="ECO:0000256" key="6">
    <source>
        <dbReference type="HAMAP-Rule" id="MF_00922"/>
    </source>
</evidence>
<dbReference type="AlphaFoldDB" id="S5U0A9"/>
<feature type="chain" id="PRO_5009020680" description="Outer membrane protein assembly factor BamD" evidence="7">
    <location>
        <begin position="26"/>
        <end position="284"/>
    </location>
</feature>
<dbReference type="InterPro" id="IPR039565">
    <property type="entry name" value="BamD-like"/>
</dbReference>
<dbReference type="FunFam" id="1.25.40.10:FF:000419">
    <property type="entry name" value="Outer membrane protein assembly factor BamD"/>
    <property type="match status" value="1"/>
</dbReference>
<keyword evidence="2 6" id="KW-0472">Membrane</keyword>
<feature type="signal peptide" evidence="7">
    <location>
        <begin position="1"/>
        <end position="25"/>
    </location>
</feature>
<dbReference type="SUPFAM" id="SSF48452">
    <property type="entry name" value="TPR-like"/>
    <property type="match status" value="1"/>
</dbReference>
<dbReference type="PANTHER" id="PTHR37423">
    <property type="entry name" value="SOLUBLE LYTIC MUREIN TRANSGLYCOSYLASE-RELATED"/>
    <property type="match status" value="1"/>
</dbReference>
<evidence type="ECO:0000256" key="1">
    <source>
        <dbReference type="ARBA" id="ARBA00022729"/>
    </source>
</evidence>
<dbReference type="GO" id="GO:0051205">
    <property type="term" value="P:protein insertion into membrane"/>
    <property type="evidence" value="ECO:0007669"/>
    <property type="project" value="UniProtKB-UniRule"/>
</dbReference>
<dbReference type="Pfam" id="PF13525">
    <property type="entry name" value="YfiO"/>
    <property type="match status" value="1"/>
</dbReference>
<protein>
    <recommendedName>
        <fullName evidence="6">Outer membrane protein assembly factor BamD</fullName>
    </recommendedName>
</protein>
<dbReference type="Gene3D" id="1.25.40.10">
    <property type="entry name" value="Tetratricopeptide repeat domain"/>
    <property type="match status" value="1"/>
</dbReference>
<dbReference type="PROSITE" id="PS51257">
    <property type="entry name" value="PROKAR_LIPOPROTEIN"/>
    <property type="match status" value="1"/>
</dbReference>
<dbReference type="KEGG" id="cza:CYCME_2368"/>
<keyword evidence="4 6" id="KW-0998">Cell outer membrane</keyword>
<evidence type="ECO:0000256" key="4">
    <source>
        <dbReference type="ARBA" id="ARBA00023237"/>
    </source>
</evidence>
<reference evidence="9 10" key="1">
    <citation type="submission" date="2013-05" db="EMBL/GenBank/DDBJ databases">
        <title>Between feast and famine: a lifestyle of most important marine PAH-degrading bacterium Cycloclasticus sp. 7ME.</title>
        <authorList>
            <person name="Yakimov M.M."/>
            <person name="Messina E."/>
            <person name="Genovese M."/>
            <person name="Denaro R."/>
            <person name="Crisafi F."/>
            <person name="Russo D."/>
            <person name="Cappello S."/>
            <person name="Santisi S."/>
            <person name="Smedile F."/>
            <person name="Golyshina O.V."/>
            <person name="Tran H."/>
            <person name="Pieper D.H."/>
            <person name="Golyshin P.N."/>
            <person name="Giuliano L."/>
        </authorList>
    </citation>
    <scope>NUCLEOTIDE SEQUENCE [LARGE SCALE GENOMIC DNA]</scope>
    <source>
        <strain evidence="9 10">78-ME</strain>
    </source>
</reference>
<dbReference type="HAMAP" id="MF_00922">
    <property type="entry name" value="OM_assembly_BamD"/>
    <property type="match status" value="1"/>
</dbReference>
<sequence>MTLMNRLSIKKAFLILMLASLSACSTMDLVTPIDTPDKTANWSAADFYDEAKKSLDDENYINAIELYEGLESRYPFGQYAQQAQIDLAFAYYKNDEPESAIATANRFIRIHPRHKNVDYLYYLKGLINFNRGIGFLERYLPTDKSQRDPGAAIESLDDFATLIRRFPNSQYVADSKQRIIALKSNLALHELNVANYYMKRKAYVASINRAKNIIEQYQNTTAVPRALLLMVDAYQHINMNDLAADAQRVYDLNYPNGTPPLENPKYAHEKTTSEKIWEFLELDK</sequence>
<evidence type="ECO:0000313" key="10">
    <source>
        <dbReference type="Proteomes" id="UP000015380"/>
    </source>
</evidence>
<dbReference type="EMBL" id="CP005996">
    <property type="protein sequence ID" value="AGS40678.1"/>
    <property type="molecule type" value="Genomic_DNA"/>
</dbReference>
<feature type="domain" description="Outer membrane lipoprotein BamD-like" evidence="8">
    <location>
        <begin position="43"/>
        <end position="246"/>
    </location>
</feature>
<dbReference type="GO" id="GO:0043165">
    <property type="term" value="P:Gram-negative-bacterium-type cell outer membrane assembly"/>
    <property type="evidence" value="ECO:0007669"/>
    <property type="project" value="UniProtKB-UniRule"/>
</dbReference>
<keyword evidence="10" id="KW-1185">Reference proteome</keyword>
<dbReference type="CDD" id="cd15830">
    <property type="entry name" value="BamD"/>
    <property type="match status" value="1"/>
</dbReference>
<dbReference type="PANTHER" id="PTHR37423:SF1">
    <property type="entry name" value="OUTER MEMBRANE PROTEIN ASSEMBLY FACTOR BAMD"/>
    <property type="match status" value="1"/>
</dbReference>
<reference evidence="10" key="2">
    <citation type="journal article" date="2016" name="Environ. Microbiol. Rep.">
        <title>Analysis of defence systems and a conjugative IncP-1 plasmid in the marine polyaromatic hydrocarbons-degrading bacterium Cycloclasticus sp. 78-ME.</title>
        <authorList>
            <person name="Yakimov M.M."/>
            <person name="Crisafi F."/>
            <person name="Messina E."/>
            <person name="Smedile F."/>
            <person name="Lopatina A."/>
            <person name="Denaro R."/>
            <person name="Pieper D.H."/>
            <person name="Golyshin P.N."/>
            <person name="Giuliano L."/>
        </authorList>
    </citation>
    <scope>NUCLEOTIDE SEQUENCE [LARGE SCALE GENOMIC DNA]</scope>
    <source>
        <strain evidence="10">78-ME</strain>
    </source>
</reference>
<name>S5U0A9_9GAMM</name>
<evidence type="ECO:0000256" key="5">
    <source>
        <dbReference type="ARBA" id="ARBA00023288"/>
    </source>
</evidence>
<dbReference type="InterPro" id="IPR011990">
    <property type="entry name" value="TPR-like_helical_dom_sf"/>
</dbReference>
<comment type="subcellular location">
    <subcellularLocation>
        <location evidence="6">Cell outer membrane</location>
        <topology evidence="6">Lipid-anchor</topology>
    </subcellularLocation>
</comment>
<evidence type="ECO:0000256" key="3">
    <source>
        <dbReference type="ARBA" id="ARBA00023139"/>
    </source>
</evidence>
<dbReference type="InterPro" id="IPR017689">
    <property type="entry name" value="BamD"/>
</dbReference>
<dbReference type="NCBIfam" id="TIGR03302">
    <property type="entry name" value="OM_YfiO"/>
    <property type="match status" value="1"/>
</dbReference>
<dbReference type="GO" id="GO:1990063">
    <property type="term" value="C:Bam protein complex"/>
    <property type="evidence" value="ECO:0007669"/>
    <property type="project" value="TreeGrafter"/>
</dbReference>